<evidence type="ECO:0000256" key="3">
    <source>
        <dbReference type="ARBA" id="ARBA00022741"/>
    </source>
</evidence>
<dbReference type="GO" id="GO:0005739">
    <property type="term" value="C:mitochondrion"/>
    <property type="evidence" value="ECO:0007669"/>
    <property type="project" value="TreeGrafter"/>
</dbReference>
<evidence type="ECO:0000256" key="6">
    <source>
        <dbReference type="ARBA" id="ARBA00023146"/>
    </source>
</evidence>
<dbReference type="FunFam" id="3.30.930.10:FF:000042">
    <property type="entry name" value="probable proline--tRNA ligase, mitochondrial"/>
    <property type="match status" value="1"/>
</dbReference>
<keyword evidence="12" id="KW-1185">Reference proteome</keyword>
<dbReference type="InterPro" id="IPR006195">
    <property type="entry name" value="aa-tRNA-synth_II"/>
</dbReference>
<dbReference type="InterPro" id="IPR033730">
    <property type="entry name" value="ProRS_core_prok"/>
</dbReference>
<evidence type="ECO:0000256" key="1">
    <source>
        <dbReference type="ARBA" id="ARBA00012831"/>
    </source>
</evidence>
<dbReference type="GO" id="GO:0006433">
    <property type="term" value="P:prolyl-tRNA aminoacylation"/>
    <property type="evidence" value="ECO:0007669"/>
    <property type="project" value="InterPro"/>
</dbReference>
<keyword evidence="2" id="KW-0436">Ligase</keyword>
<dbReference type="Gene3D" id="3.40.50.800">
    <property type="entry name" value="Anticodon-binding domain"/>
    <property type="match status" value="1"/>
</dbReference>
<evidence type="ECO:0000256" key="7">
    <source>
        <dbReference type="ARBA" id="ARBA00029731"/>
    </source>
</evidence>
<evidence type="ECO:0000256" key="5">
    <source>
        <dbReference type="ARBA" id="ARBA00022917"/>
    </source>
</evidence>
<evidence type="ECO:0000256" key="2">
    <source>
        <dbReference type="ARBA" id="ARBA00022598"/>
    </source>
</evidence>
<dbReference type="InterPro" id="IPR050062">
    <property type="entry name" value="Pro-tRNA_synthetase"/>
</dbReference>
<dbReference type="CDD" id="cd00779">
    <property type="entry name" value="ProRS_core_prok"/>
    <property type="match status" value="1"/>
</dbReference>
<comment type="catalytic activity">
    <reaction evidence="8">
        <text>tRNA(Pro) + L-proline + ATP = L-prolyl-tRNA(Pro) + AMP + diphosphate</text>
        <dbReference type="Rhea" id="RHEA:14305"/>
        <dbReference type="Rhea" id="RHEA-COMP:9700"/>
        <dbReference type="Rhea" id="RHEA-COMP:9702"/>
        <dbReference type="ChEBI" id="CHEBI:30616"/>
        <dbReference type="ChEBI" id="CHEBI:33019"/>
        <dbReference type="ChEBI" id="CHEBI:60039"/>
        <dbReference type="ChEBI" id="CHEBI:78442"/>
        <dbReference type="ChEBI" id="CHEBI:78532"/>
        <dbReference type="ChEBI" id="CHEBI:456215"/>
        <dbReference type="EC" id="6.1.1.15"/>
    </reaction>
</comment>
<gene>
    <name evidence="11" type="ORF">RI129_001584</name>
</gene>
<dbReference type="EMBL" id="JAVRBK010000001">
    <property type="protein sequence ID" value="KAK5650555.1"/>
    <property type="molecule type" value="Genomic_DNA"/>
</dbReference>
<dbReference type="InterPro" id="IPR002316">
    <property type="entry name" value="Pro-tRNA-ligase_IIa"/>
</dbReference>
<dbReference type="PRINTS" id="PR01046">
    <property type="entry name" value="TRNASYNTHPRO"/>
</dbReference>
<comment type="caution">
    <text evidence="11">The sequence shown here is derived from an EMBL/GenBank/DDBJ whole genome shotgun (WGS) entry which is preliminary data.</text>
</comment>
<evidence type="ECO:0000259" key="10">
    <source>
        <dbReference type="PROSITE" id="PS50862"/>
    </source>
</evidence>
<dbReference type="Pfam" id="PF03129">
    <property type="entry name" value="HGTP_anticodon"/>
    <property type="match status" value="1"/>
</dbReference>
<reference evidence="11 12" key="1">
    <citation type="journal article" date="2024" name="Insects">
        <title>An Improved Chromosome-Level Genome Assembly of the Firefly Pyrocoelia pectoralis.</title>
        <authorList>
            <person name="Fu X."/>
            <person name="Meyer-Rochow V.B."/>
            <person name="Ballantyne L."/>
            <person name="Zhu X."/>
        </authorList>
    </citation>
    <scope>NUCLEOTIDE SEQUENCE [LARGE SCALE GENOMIC DNA]</scope>
    <source>
        <strain evidence="11">XCY_ONT2</strain>
    </source>
</reference>
<feature type="domain" description="Aminoacyl-transfer RNA synthetases class-II family profile" evidence="10">
    <location>
        <begin position="39"/>
        <end position="337"/>
    </location>
</feature>
<evidence type="ECO:0000313" key="12">
    <source>
        <dbReference type="Proteomes" id="UP001329430"/>
    </source>
</evidence>
<dbReference type="Pfam" id="PF00587">
    <property type="entry name" value="tRNA-synt_2b"/>
    <property type="match status" value="1"/>
</dbReference>
<dbReference type="SUPFAM" id="SSF52954">
    <property type="entry name" value="Class II aaRS ABD-related"/>
    <property type="match status" value="1"/>
</dbReference>
<dbReference type="Proteomes" id="UP001329430">
    <property type="component" value="Chromosome 1"/>
</dbReference>
<keyword evidence="4" id="KW-0067">ATP-binding</keyword>
<dbReference type="InterPro" id="IPR002314">
    <property type="entry name" value="aa-tRNA-synt_IIb"/>
</dbReference>
<dbReference type="SUPFAM" id="SSF55681">
    <property type="entry name" value="Class II aaRS and biotin synthetases"/>
    <property type="match status" value="1"/>
</dbReference>
<dbReference type="GO" id="GO:0005524">
    <property type="term" value="F:ATP binding"/>
    <property type="evidence" value="ECO:0007669"/>
    <property type="project" value="UniProtKB-KW"/>
</dbReference>
<keyword evidence="6" id="KW-0030">Aminoacyl-tRNA synthetase</keyword>
<proteinExistence type="predicted"/>
<keyword evidence="3" id="KW-0547">Nucleotide-binding</keyword>
<dbReference type="Gene3D" id="3.30.930.10">
    <property type="entry name" value="Bira Bifunctional Protein, Domain 2"/>
    <property type="match status" value="1"/>
</dbReference>
<name>A0AAN7ZK37_9COLE</name>
<accession>A0AAN7ZK37</accession>
<keyword evidence="5" id="KW-0648">Protein biosynthesis</keyword>
<evidence type="ECO:0000256" key="4">
    <source>
        <dbReference type="ARBA" id="ARBA00022840"/>
    </source>
</evidence>
<evidence type="ECO:0000256" key="8">
    <source>
        <dbReference type="ARBA" id="ARBA00047671"/>
    </source>
</evidence>
<dbReference type="GO" id="GO:0004827">
    <property type="term" value="F:proline-tRNA ligase activity"/>
    <property type="evidence" value="ECO:0007669"/>
    <property type="project" value="UniProtKB-EC"/>
</dbReference>
<dbReference type="AlphaFoldDB" id="A0AAN7ZK37"/>
<dbReference type="InterPro" id="IPR045864">
    <property type="entry name" value="aa-tRNA-synth_II/BPL/LPL"/>
</dbReference>
<dbReference type="InterPro" id="IPR004154">
    <property type="entry name" value="Anticodon-bd"/>
</dbReference>
<dbReference type="PANTHER" id="PTHR42753">
    <property type="entry name" value="MITOCHONDRIAL RIBOSOME PROTEIN L39/PROLYL-TRNA LIGASE FAMILY MEMBER"/>
    <property type="match status" value="1"/>
</dbReference>
<dbReference type="EC" id="6.1.1.15" evidence="1"/>
<evidence type="ECO:0000313" key="11">
    <source>
        <dbReference type="EMBL" id="KAK5650555.1"/>
    </source>
</evidence>
<dbReference type="InterPro" id="IPR036621">
    <property type="entry name" value="Anticodon-bd_dom_sf"/>
</dbReference>
<dbReference type="PANTHER" id="PTHR42753:SF10">
    <property type="entry name" value="PROLINE--TRNA LIGASE, MITOCHONDRIAL-RELATED"/>
    <property type="match status" value="1"/>
</dbReference>
<protein>
    <recommendedName>
        <fullName evidence="9">Probable proline--tRNA ligase, mitochondrial</fullName>
        <ecNumber evidence="1">6.1.1.15</ecNumber>
    </recommendedName>
    <alternativeName>
        <fullName evidence="7">Prolyl-tRNA synthetase</fullName>
    </alternativeName>
</protein>
<evidence type="ECO:0000256" key="9">
    <source>
        <dbReference type="ARBA" id="ARBA00071545"/>
    </source>
</evidence>
<dbReference type="PROSITE" id="PS50862">
    <property type="entry name" value="AA_TRNA_LIGASE_II"/>
    <property type="match status" value="1"/>
</dbReference>
<sequence>MNLYQKTKSKLYINITNRLTNIFQPINVIPKDAQRKNQEIISKSHRLMLELGIIRQANPGSFHFLPLGVRALEKLLHLIDEEMLKIGAQKVILPTLTHSKLWKSTGRLQDFGSELFTVKDRHNQTYILSPTHEEAVSDLIASVSQMSYKEFPLKLYQTTNKYRDEIKPRFGLLRGRQFLMKDLYSFDVDVENARHSYEEVCDSYNNIFSRIGVPFYKAIGSVGAMGGSLSHEYHYKADIGEDQLISCSKCGFYANTDFGGSDKCSHCNSDNIDISTAIEVGHTFLLGDKYSKALMANYFNEKRRSVPLQMGSYGLGVSRILAAAIEVLSQEQEMRWPLLLAPYTVIIIPPKEGSKEEGVIHHLTEKVYALLETLPFLQNNILVDDRIQMTIGRRMIDARRVGYPFTIVIGSKCMEEKPIFELVDLQKNLTLNLYEEQLLLYLRDALKNVY</sequence>
<organism evidence="11 12">
    <name type="scientific">Pyrocoelia pectoralis</name>
    <dbReference type="NCBI Taxonomy" id="417401"/>
    <lineage>
        <taxon>Eukaryota</taxon>
        <taxon>Metazoa</taxon>
        <taxon>Ecdysozoa</taxon>
        <taxon>Arthropoda</taxon>
        <taxon>Hexapoda</taxon>
        <taxon>Insecta</taxon>
        <taxon>Pterygota</taxon>
        <taxon>Neoptera</taxon>
        <taxon>Endopterygota</taxon>
        <taxon>Coleoptera</taxon>
        <taxon>Polyphaga</taxon>
        <taxon>Elateriformia</taxon>
        <taxon>Elateroidea</taxon>
        <taxon>Lampyridae</taxon>
        <taxon>Lampyrinae</taxon>
        <taxon>Pyrocoelia</taxon>
    </lineage>
</organism>